<dbReference type="PROSITE" id="PS51186">
    <property type="entry name" value="GNAT"/>
    <property type="match status" value="1"/>
</dbReference>
<dbReference type="SUPFAM" id="SSF55729">
    <property type="entry name" value="Acyl-CoA N-acyltransferases (Nat)"/>
    <property type="match status" value="1"/>
</dbReference>
<dbReference type="AlphaFoldDB" id="A0AA37TNB7"/>
<dbReference type="InterPro" id="IPR000182">
    <property type="entry name" value="GNAT_dom"/>
</dbReference>
<organism evidence="3 4">
    <name type="scientific">Methylobacterium tardum</name>
    <dbReference type="NCBI Taxonomy" id="374432"/>
    <lineage>
        <taxon>Bacteria</taxon>
        <taxon>Pseudomonadati</taxon>
        <taxon>Pseudomonadota</taxon>
        <taxon>Alphaproteobacteria</taxon>
        <taxon>Hyphomicrobiales</taxon>
        <taxon>Methylobacteriaceae</taxon>
        <taxon>Methylobacterium</taxon>
    </lineage>
</organism>
<accession>A0AA37TNB7</accession>
<evidence type="ECO:0000313" key="4">
    <source>
        <dbReference type="Proteomes" id="UP001157440"/>
    </source>
</evidence>
<proteinExistence type="predicted"/>
<comment type="caution">
    <text evidence="3">The sequence shown here is derived from an EMBL/GenBank/DDBJ whole genome shotgun (WGS) entry which is preliminary data.</text>
</comment>
<dbReference type="RefSeq" id="WP_050735099.1">
    <property type="nucleotide sequence ID" value="NZ_BPQZ01000004.1"/>
</dbReference>
<dbReference type="GO" id="GO:0016747">
    <property type="term" value="F:acyltransferase activity, transferring groups other than amino-acyl groups"/>
    <property type="evidence" value="ECO:0007669"/>
    <property type="project" value="InterPro"/>
</dbReference>
<reference evidence="4" key="1">
    <citation type="journal article" date="2019" name="Int. J. Syst. Evol. Microbiol.">
        <title>The Global Catalogue of Microorganisms (GCM) 10K type strain sequencing project: providing services to taxonomists for standard genome sequencing and annotation.</title>
        <authorList>
            <consortium name="The Broad Institute Genomics Platform"/>
            <consortium name="The Broad Institute Genome Sequencing Center for Infectious Disease"/>
            <person name="Wu L."/>
            <person name="Ma J."/>
        </authorList>
    </citation>
    <scope>NUCLEOTIDE SEQUENCE [LARGE SCALE GENOMIC DNA]</scope>
    <source>
        <strain evidence="4">NBRC 103632</strain>
    </source>
</reference>
<feature type="region of interest" description="Disordered" evidence="1">
    <location>
        <begin position="228"/>
        <end position="265"/>
    </location>
</feature>
<name>A0AA37TNB7_9HYPH</name>
<dbReference type="Proteomes" id="UP001157440">
    <property type="component" value="Unassembled WGS sequence"/>
</dbReference>
<evidence type="ECO:0000256" key="1">
    <source>
        <dbReference type="SAM" id="MobiDB-lite"/>
    </source>
</evidence>
<dbReference type="Pfam" id="PF13302">
    <property type="entry name" value="Acetyltransf_3"/>
    <property type="match status" value="1"/>
</dbReference>
<dbReference type="Gene3D" id="3.40.630.30">
    <property type="match status" value="1"/>
</dbReference>
<dbReference type="InterPro" id="IPR016181">
    <property type="entry name" value="Acyl_CoA_acyltransferase"/>
</dbReference>
<dbReference type="EMBL" id="BSPL01000023">
    <property type="protein sequence ID" value="GLS72512.1"/>
    <property type="molecule type" value="Genomic_DNA"/>
</dbReference>
<sequence>MTFKPYPHARGDGSLGDGLAMLRARVARRIALGPYSRRVSIGFGRNLSVAIEPPVAKIPVRLRDFRPDDLAALFPSGGDEAAKRERDDVEWRLRAAAHGVLPSRCYVLEEVRSGRPCHVQWLTDPGYGDAVRRSGALPVLAADEAMLENAFTPKGFRGLGAMAAAVYLIAERARSLGKGHLVAFVDADNAASLKAVERAGFRPCSIRTRRQFAFGTFRTVRFEPRAGAVGRGARATPRDEGYGAHPGDGIQSEVDAREAEPPDAD</sequence>
<keyword evidence="4" id="KW-1185">Reference proteome</keyword>
<protein>
    <recommendedName>
        <fullName evidence="2">N-acetyltransferase domain-containing protein</fullName>
    </recommendedName>
</protein>
<evidence type="ECO:0000313" key="3">
    <source>
        <dbReference type="EMBL" id="GLS72512.1"/>
    </source>
</evidence>
<feature type="compositionally biased region" description="Basic and acidic residues" evidence="1">
    <location>
        <begin position="254"/>
        <end position="265"/>
    </location>
</feature>
<gene>
    <name evidence="3" type="ORF">GCM10007890_45270</name>
</gene>
<feature type="domain" description="N-acetyltransferase" evidence="2">
    <location>
        <begin position="60"/>
        <end position="221"/>
    </location>
</feature>
<evidence type="ECO:0000259" key="2">
    <source>
        <dbReference type="PROSITE" id="PS51186"/>
    </source>
</evidence>